<comment type="similarity">
    <text evidence="2">Belongs to the major facilitator superfamily. Sugar transporter (TC 2.A.1.1) family.</text>
</comment>
<dbReference type="InterPro" id="IPR036259">
    <property type="entry name" value="MFS_trans_sf"/>
</dbReference>
<evidence type="ECO:0000256" key="5">
    <source>
        <dbReference type="ARBA" id="ARBA00023136"/>
    </source>
</evidence>
<keyword evidence="9" id="KW-1185">Reference proteome</keyword>
<proteinExistence type="inferred from homology"/>
<feature type="domain" description="Major facilitator superfamily (MFS) profile" evidence="7">
    <location>
        <begin position="27"/>
        <end position="140"/>
    </location>
</feature>
<evidence type="ECO:0000256" key="2">
    <source>
        <dbReference type="ARBA" id="ARBA00010992"/>
    </source>
</evidence>
<gene>
    <name evidence="8" type="ORF">FMEXI_4820</name>
</gene>
<dbReference type="PANTHER" id="PTHR48022">
    <property type="entry name" value="PLASTIDIC GLUCOSE TRANSPORTER 4"/>
    <property type="match status" value="1"/>
</dbReference>
<feature type="transmembrane region" description="Helical" evidence="6">
    <location>
        <begin position="21"/>
        <end position="43"/>
    </location>
</feature>
<keyword evidence="5 6" id="KW-0472">Membrane</keyword>
<keyword evidence="3 6" id="KW-0812">Transmembrane</keyword>
<accession>A0A8H5MZN8</accession>
<reference evidence="8 9" key="1">
    <citation type="submission" date="2020-05" db="EMBL/GenBank/DDBJ databases">
        <title>Identification and distribution of gene clusters putatively required for synthesis of sphingolipid metabolism inhibitors in phylogenetically diverse species of the filamentous fungus Fusarium.</title>
        <authorList>
            <person name="Kim H.-S."/>
            <person name="Busman M."/>
            <person name="Brown D.W."/>
            <person name="Divon H."/>
            <person name="Uhlig S."/>
            <person name="Proctor R.H."/>
        </authorList>
    </citation>
    <scope>NUCLEOTIDE SEQUENCE [LARGE SCALE GENOMIC DNA]</scope>
    <source>
        <strain evidence="8 9">NRRL 53147</strain>
    </source>
</reference>
<comment type="caution">
    <text evidence="8">The sequence shown here is derived from an EMBL/GenBank/DDBJ whole genome shotgun (WGS) entry which is preliminary data.</text>
</comment>
<evidence type="ECO:0000256" key="6">
    <source>
        <dbReference type="SAM" id="Phobius"/>
    </source>
</evidence>
<evidence type="ECO:0000256" key="1">
    <source>
        <dbReference type="ARBA" id="ARBA00004141"/>
    </source>
</evidence>
<comment type="subcellular location">
    <subcellularLocation>
        <location evidence="1">Membrane</location>
        <topology evidence="1">Multi-pass membrane protein</topology>
    </subcellularLocation>
</comment>
<feature type="transmembrane region" description="Helical" evidence="6">
    <location>
        <begin position="118"/>
        <end position="138"/>
    </location>
</feature>
<sequence>MGKGAAELPQDGLRWWQKPSLLKLNLCLLSLFLSAAANGYYGSMTNGLQALPQWQHSLNSPKSAWLGFINAVQSLGAFACFPFVAWSNNRFGRKKTIAVAFFWLLAGVSVQTSAQNPAIFIIGRMCIGGVSAFFGASVPS</sequence>
<evidence type="ECO:0000313" key="9">
    <source>
        <dbReference type="Proteomes" id="UP000522262"/>
    </source>
</evidence>
<evidence type="ECO:0000313" key="8">
    <source>
        <dbReference type="EMBL" id="KAF5548256.1"/>
    </source>
</evidence>
<evidence type="ECO:0000256" key="3">
    <source>
        <dbReference type="ARBA" id="ARBA00022692"/>
    </source>
</evidence>
<dbReference type="InterPro" id="IPR050360">
    <property type="entry name" value="MFS_Sugar_Transporters"/>
</dbReference>
<dbReference type="GO" id="GO:0016020">
    <property type="term" value="C:membrane"/>
    <property type="evidence" value="ECO:0007669"/>
    <property type="project" value="UniProtKB-SubCell"/>
</dbReference>
<dbReference type="PANTHER" id="PTHR48022:SF3">
    <property type="entry name" value="HEXOSE TRANSPORTER PROTEIN (AFU_ORTHOLOGUE AFUA_8G04480)-RELATED"/>
    <property type="match status" value="1"/>
</dbReference>
<dbReference type="Gene3D" id="1.20.1250.20">
    <property type="entry name" value="MFS general substrate transporter like domains"/>
    <property type="match status" value="1"/>
</dbReference>
<dbReference type="AlphaFoldDB" id="A0A8H5MZN8"/>
<dbReference type="EMBL" id="JAAOAM010000099">
    <property type="protein sequence ID" value="KAF5548256.1"/>
    <property type="molecule type" value="Genomic_DNA"/>
</dbReference>
<feature type="transmembrane region" description="Helical" evidence="6">
    <location>
        <begin position="63"/>
        <end position="84"/>
    </location>
</feature>
<keyword evidence="4 6" id="KW-1133">Transmembrane helix</keyword>
<keyword evidence="8" id="KW-0762">Sugar transport</keyword>
<evidence type="ECO:0000256" key="4">
    <source>
        <dbReference type="ARBA" id="ARBA00022989"/>
    </source>
</evidence>
<dbReference type="InterPro" id="IPR020846">
    <property type="entry name" value="MFS_dom"/>
</dbReference>
<dbReference type="Pfam" id="PF00083">
    <property type="entry name" value="Sugar_tr"/>
    <property type="match status" value="1"/>
</dbReference>
<feature type="transmembrane region" description="Helical" evidence="6">
    <location>
        <begin position="96"/>
        <end position="112"/>
    </location>
</feature>
<name>A0A8H5MZN8_9HYPO</name>
<dbReference type="InterPro" id="IPR005828">
    <property type="entry name" value="MFS_sugar_transport-like"/>
</dbReference>
<dbReference type="GO" id="GO:0005351">
    <property type="term" value="F:carbohydrate:proton symporter activity"/>
    <property type="evidence" value="ECO:0007669"/>
    <property type="project" value="TreeGrafter"/>
</dbReference>
<protein>
    <submittedName>
        <fullName evidence="8">Sugar transporter</fullName>
    </submittedName>
</protein>
<dbReference type="PROSITE" id="PS50850">
    <property type="entry name" value="MFS"/>
    <property type="match status" value="1"/>
</dbReference>
<dbReference type="SUPFAM" id="SSF103473">
    <property type="entry name" value="MFS general substrate transporter"/>
    <property type="match status" value="1"/>
</dbReference>
<organism evidence="8 9">
    <name type="scientific">Fusarium mexicanum</name>
    <dbReference type="NCBI Taxonomy" id="751941"/>
    <lineage>
        <taxon>Eukaryota</taxon>
        <taxon>Fungi</taxon>
        <taxon>Dikarya</taxon>
        <taxon>Ascomycota</taxon>
        <taxon>Pezizomycotina</taxon>
        <taxon>Sordariomycetes</taxon>
        <taxon>Hypocreomycetidae</taxon>
        <taxon>Hypocreales</taxon>
        <taxon>Nectriaceae</taxon>
        <taxon>Fusarium</taxon>
        <taxon>Fusarium fujikuroi species complex</taxon>
    </lineage>
</organism>
<keyword evidence="8" id="KW-0813">Transport</keyword>
<evidence type="ECO:0000259" key="7">
    <source>
        <dbReference type="PROSITE" id="PS50850"/>
    </source>
</evidence>
<dbReference type="Proteomes" id="UP000522262">
    <property type="component" value="Unassembled WGS sequence"/>
</dbReference>